<dbReference type="Proteomes" id="UP000267027">
    <property type="component" value="Unassembled WGS sequence"/>
</dbReference>
<evidence type="ECO:0000313" key="13">
    <source>
        <dbReference type="WBParaSite" id="ACOC_0000398501-mRNA-1"/>
    </source>
</evidence>
<organism evidence="13">
    <name type="scientific">Angiostrongylus costaricensis</name>
    <name type="common">Nematode worm</name>
    <dbReference type="NCBI Taxonomy" id="334426"/>
    <lineage>
        <taxon>Eukaryota</taxon>
        <taxon>Metazoa</taxon>
        <taxon>Ecdysozoa</taxon>
        <taxon>Nematoda</taxon>
        <taxon>Chromadorea</taxon>
        <taxon>Rhabditida</taxon>
        <taxon>Rhabditina</taxon>
        <taxon>Rhabditomorpha</taxon>
        <taxon>Strongyloidea</taxon>
        <taxon>Metastrongylidae</taxon>
        <taxon>Angiostrongylus</taxon>
    </lineage>
</organism>
<keyword evidence="12" id="KW-1185">Reference proteome</keyword>
<keyword evidence="7" id="KW-0067">ATP-binding</keyword>
<dbReference type="Pfam" id="PF00069">
    <property type="entry name" value="Pkinase"/>
    <property type="match status" value="1"/>
</dbReference>
<comment type="subcellular location">
    <subcellularLocation>
        <location evidence="1">Host cell</location>
    </subcellularLocation>
</comment>
<dbReference type="EC" id="2.7.11.1" evidence="2"/>
<proteinExistence type="predicted"/>
<dbReference type="PANTHER" id="PTHR22984">
    <property type="entry name" value="SERINE/THREONINE-PROTEIN KINASE PIM"/>
    <property type="match status" value="1"/>
</dbReference>
<dbReference type="GO" id="GO:0004674">
    <property type="term" value="F:protein serine/threonine kinase activity"/>
    <property type="evidence" value="ECO:0007669"/>
    <property type="project" value="UniProtKB-KW"/>
</dbReference>
<dbReference type="GO" id="GO:0043657">
    <property type="term" value="C:host cell"/>
    <property type="evidence" value="ECO:0007669"/>
    <property type="project" value="UniProtKB-SubCell"/>
</dbReference>
<dbReference type="GO" id="GO:0005737">
    <property type="term" value="C:cytoplasm"/>
    <property type="evidence" value="ECO:0007669"/>
    <property type="project" value="TreeGrafter"/>
</dbReference>
<dbReference type="InterPro" id="IPR051138">
    <property type="entry name" value="PIM_Ser/Thr_kinase"/>
</dbReference>
<evidence type="ECO:0000256" key="7">
    <source>
        <dbReference type="ARBA" id="ARBA00022840"/>
    </source>
</evidence>
<dbReference type="SUPFAM" id="SSF56112">
    <property type="entry name" value="Protein kinase-like (PK-like)"/>
    <property type="match status" value="1"/>
</dbReference>
<evidence type="ECO:0000313" key="12">
    <source>
        <dbReference type="Proteomes" id="UP000267027"/>
    </source>
</evidence>
<evidence type="ECO:0000256" key="2">
    <source>
        <dbReference type="ARBA" id="ARBA00012513"/>
    </source>
</evidence>
<dbReference type="OrthoDB" id="5864500at2759"/>
<dbReference type="Gene3D" id="1.10.510.10">
    <property type="entry name" value="Transferase(Phosphotransferase) domain 1"/>
    <property type="match status" value="1"/>
</dbReference>
<reference evidence="13" key="1">
    <citation type="submission" date="2017-02" db="UniProtKB">
        <authorList>
            <consortium name="WormBaseParasite"/>
        </authorList>
    </citation>
    <scope>IDENTIFICATION</scope>
</reference>
<dbReference type="GO" id="GO:0005524">
    <property type="term" value="F:ATP binding"/>
    <property type="evidence" value="ECO:0007669"/>
    <property type="project" value="UniProtKB-KW"/>
</dbReference>
<dbReference type="EMBL" id="UYYA01001705">
    <property type="protein sequence ID" value="VDM55571.1"/>
    <property type="molecule type" value="Genomic_DNA"/>
</dbReference>
<dbReference type="PROSITE" id="PS50011">
    <property type="entry name" value="PROTEIN_KINASE_DOM"/>
    <property type="match status" value="1"/>
</dbReference>
<dbReference type="InterPro" id="IPR011009">
    <property type="entry name" value="Kinase-like_dom_sf"/>
</dbReference>
<name>A0A0R3PI08_ANGCS</name>
<evidence type="ECO:0000256" key="3">
    <source>
        <dbReference type="ARBA" id="ARBA00022527"/>
    </source>
</evidence>
<dbReference type="InterPro" id="IPR000719">
    <property type="entry name" value="Prot_kinase_dom"/>
</dbReference>
<comment type="catalytic activity">
    <reaction evidence="8">
        <text>L-threonyl-[protein] + ATP = O-phospho-L-threonyl-[protein] + ADP + H(+)</text>
        <dbReference type="Rhea" id="RHEA:46608"/>
        <dbReference type="Rhea" id="RHEA-COMP:11060"/>
        <dbReference type="Rhea" id="RHEA-COMP:11605"/>
        <dbReference type="ChEBI" id="CHEBI:15378"/>
        <dbReference type="ChEBI" id="CHEBI:30013"/>
        <dbReference type="ChEBI" id="CHEBI:30616"/>
        <dbReference type="ChEBI" id="CHEBI:61977"/>
        <dbReference type="ChEBI" id="CHEBI:456216"/>
        <dbReference type="EC" id="2.7.11.1"/>
    </reaction>
</comment>
<dbReference type="STRING" id="334426.A0A0R3PI08"/>
<comment type="catalytic activity">
    <reaction evidence="9">
        <text>L-seryl-[protein] + ATP = O-phospho-L-seryl-[protein] + ADP + H(+)</text>
        <dbReference type="Rhea" id="RHEA:17989"/>
        <dbReference type="Rhea" id="RHEA-COMP:9863"/>
        <dbReference type="Rhea" id="RHEA-COMP:11604"/>
        <dbReference type="ChEBI" id="CHEBI:15378"/>
        <dbReference type="ChEBI" id="CHEBI:29999"/>
        <dbReference type="ChEBI" id="CHEBI:30616"/>
        <dbReference type="ChEBI" id="CHEBI:83421"/>
        <dbReference type="ChEBI" id="CHEBI:456216"/>
        <dbReference type="EC" id="2.7.11.1"/>
    </reaction>
</comment>
<evidence type="ECO:0000313" key="11">
    <source>
        <dbReference type="EMBL" id="VDM55571.1"/>
    </source>
</evidence>
<evidence type="ECO:0000259" key="10">
    <source>
        <dbReference type="PROSITE" id="PS50011"/>
    </source>
</evidence>
<reference evidence="11 12" key="2">
    <citation type="submission" date="2018-11" db="EMBL/GenBank/DDBJ databases">
        <authorList>
            <consortium name="Pathogen Informatics"/>
        </authorList>
    </citation>
    <scope>NUCLEOTIDE SEQUENCE [LARGE SCALE GENOMIC DNA]</scope>
    <source>
        <strain evidence="11 12">Costa Rica</strain>
    </source>
</reference>
<sequence length="291" mass="33058">MKTLAPERIISSSVHTLDTCNPVFCNYLSIIIDENLIVDMKTGEVKIVDFGAAALAEKAMRKEFQGTRSYCPPEWFRQLQYLPLEATSWSLGVLLFILVTGQLPFKNEIQICLGRVKFPSHVSKECRQLIKSCLTTSAGSRAGFNTIRQHPWLNKKIPVHKETFETVLDRITIFSSEITAKTPVKSVSAYNLSSRTRRRSMVFKPFDRELDTVLEHTTPEQWMMSSTESEDDQTLTMENSEIATTRRTKLNLPAATSPTRISRHRPLKVMVNRASLAIFEVSPYPSLTEVK</sequence>
<protein>
    <recommendedName>
        <fullName evidence="2">non-specific serine/threonine protein kinase</fullName>
        <ecNumber evidence="2">2.7.11.1</ecNumber>
    </recommendedName>
</protein>
<gene>
    <name evidence="11" type="ORF">ACOC_LOCUS3986</name>
</gene>
<evidence type="ECO:0000256" key="6">
    <source>
        <dbReference type="ARBA" id="ARBA00022777"/>
    </source>
</evidence>
<keyword evidence="3" id="KW-0723">Serine/threonine-protein kinase</keyword>
<dbReference type="AlphaFoldDB" id="A0A0R3PI08"/>
<evidence type="ECO:0000256" key="9">
    <source>
        <dbReference type="ARBA" id="ARBA00048679"/>
    </source>
</evidence>
<accession>A0A0R3PI08</accession>
<feature type="domain" description="Protein kinase" evidence="10">
    <location>
        <begin position="1"/>
        <end position="153"/>
    </location>
</feature>
<evidence type="ECO:0000256" key="1">
    <source>
        <dbReference type="ARBA" id="ARBA00004340"/>
    </source>
</evidence>
<evidence type="ECO:0000256" key="8">
    <source>
        <dbReference type="ARBA" id="ARBA00047899"/>
    </source>
</evidence>
<keyword evidence="6" id="KW-0418">Kinase</keyword>
<dbReference type="PANTHER" id="PTHR22984:SF25">
    <property type="entry name" value="PROTEIN KINASE DOMAIN-CONTAINING PROTEIN"/>
    <property type="match status" value="1"/>
</dbReference>
<dbReference type="SMART" id="SM00220">
    <property type="entry name" value="S_TKc"/>
    <property type="match status" value="1"/>
</dbReference>
<keyword evidence="5" id="KW-0547">Nucleotide-binding</keyword>
<evidence type="ECO:0000256" key="4">
    <source>
        <dbReference type="ARBA" id="ARBA00022679"/>
    </source>
</evidence>
<evidence type="ECO:0000256" key="5">
    <source>
        <dbReference type="ARBA" id="ARBA00022741"/>
    </source>
</evidence>
<keyword evidence="4" id="KW-0808">Transferase</keyword>
<dbReference type="WBParaSite" id="ACOC_0000398501-mRNA-1">
    <property type="protein sequence ID" value="ACOC_0000398501-mRNA-1"/>
    <property type="gene ID" value="ACOC_0000398501"/>
</dbReference>